<keyword evidence="7" id="KW-1185">Reference proteome</keyword>
<dbReference type="InterPro" id="IPR036736">
    <property type="entry name" value="ACP-like_sf"/>
</dbReference>
<dbReference type="AlphaFoldDB" id="A0A4U7KN86"/>
<dbReference type="Proteomes" id="UP000306050">
    <property type="component" value="Chromosome SGRAM_6"/>
</dbReference>
<dbReference type="EMBL" id="SRRM01000019">
    <property type="protein sequence ID" value="TKY85915.1"/>
    <property type="molecule type" value="Genomic_DNA"/>
</dbReference>
<accession>A0A4U7KN86</accession>
<dbReference type="Pfam" id="PF00550">
    <property type="entry name" value="PP-binding"/>
    <property type="match status" value="1"/>
</dbReference>
<dbReference type="SUPFAM" id="SSF52777">
    <property type="entry name" value="CoA-dependent acyltransferases"/>
    <property type="match status" value="1"/>
</dbReference>
<dbReference type="InterPro" id="IPR042099">
    <property type="entry name" value="ANL_N_sf"/>
</dbReference>
<evidence type="ECO:0000313" key="6">
    <source>
        <dbReference type="EMBL" id="TKY85915.1"/>
    </source>
</evidence>
<feature type="domain" description="Carrier" evidence="5">
    <location>
        <begin position="675"/>
        <end position="734"/>
    </location>
</feature>
<dbReference type="Gene3D" id="3.30.300.30">
    <property type="match status" value="1"/>
</dbReference>
<evidence type="ECO:0000256" key="2">
    <source>
        <dbReference type="ARBA" id="ARBA00022553"/>
    </source>
</evidence>
<dbReference type="GO" id="GO:0016874">
    <property type="term" value="F:ligase activity"/>
    <property type="evidence" value="ECO:0007669"/>
    <property type="project" value="UniProtKB-KW"/>
</dbReference>
<dbReference type="InterPro" id="IPR045851">
    <property type="entry name" value="AMP-bd_C_sf"/>
</dbReference>
<sequence>MTCVLSDFGASHSLRVIQNLLGDVTYSVSQTPQVSIDFQCVRKTNGVLSVRWDYLQDLFHDGFIDEAHAAFVHILTQHAEDKHAWSKNVSPDIDLVRNENVIQRLEANNTLPLTTNALPTSNFPLLHTGFLRHLSTSHERICITDAFETVTYLQLAIAVHDTLSKLKEAGVVTGDRVAVLMPKSWQQAAACLALLSHGCSYVPVKISQPRARIETILSEAQCAAVVTNAAAVEQLSYVQLPVIAIKSADTLSSNGSSSEELATQLLDMAESIDPNSEAYVIFTSGSTGKPKGVRMSHAAAMNTINDLLIRWNCHSNDVFFGLANLSFDLSVFDLFASLTVGEHLVLPSGKVDTNEWAHLVQSHGVAIWNSVPMHILMVMAALADDDGPENSDAFSSAVLESVRIRLLSGDKVPVDAVQTLPKALPDMDIYSGGGATEAGIWSILYPISRQLEEGAMFVPYGRSMHNQSFYVLNSQLEPCPTFVAGQLFIGSDSLALGYTDTQQTRKAFIYIDIDGSGPQRLYRTADFGRFLASGDIQILGRKDDQIKIRGHRVELGEIETRILEIPGILEAVVVLNSGASPADVLLHAFVTQAHSDEVQPMTDIEIRHCLESSLPRYMIPSSISIVDKLQISANGKVDRKSLASKVSKAHEVEAAEQDQQKQAHIEPPSNNVERSIRAIWANILKMDAVLIGCDQDFFSLGGNSLSAVRVLTTVKVDVTAILQHPTVQSVALHICKLGVDVNSPEVIPSAKNGPSWSSLFSRP</sequence>
<evidence type="ECO:0000256" key="3">
    <source>
        <dbReference type="ARBA" id="ARBA00022598"/>
    </source>
</evidence>
<dbReference type="Gene3D" id="1.10.1200.10">
    <property type="entry name" value="ACP-like"/>
    <property type="match status" value="1"/>
</dbReference>
<dbReference type="InterPro" id="IPR006162">
    <property type="entry name" value="Ppantetheine_attach_site"/>
</dbReference>
<name>A0A4U7KN86_9BASI</name>
<evidence type="ECO:0000256" key="1">
    <source>
        <dbReference type="ARBA" id="ARBA00022450"/>
    </source>
</evidence>
<dbReference type="Gene3D" id="3.40.50.12780">
    <property type="entry name" value="N-terminal domain of ligase-like"/>
    <property type="match status" value="1"/>
</dbReference>
<feature type="domain" description="AMP-dependent synthetase/ligase" evidence="4">
    <location>
        <begin position="134"/>
        <end position="498"/>
    </location>
</feature>
<dbReference type="GO" id="GO:0005737">
    <property type="term" value="C:cytoplasm"/>
    <property type="evidence" value="ECO:0007669"/>
    <property type="project" value="TreeGrafter"/>
</dbReference>
<dbReference type="OrthoDB" id="408177at2759"/>
<dbReference type="PROSITE" id="PS00455">
    <property type="entry name" value="AMP_BINDING"/>
    <property type="match status" value="1"/>
</dbReference>
<organism evidence="6 7">
    <name type="scientific">Sporisorium graminicola</name>
    <dbReference type="NCBI Taxonomy" id="280036"/>
    <lineage>
        <taxon>Eukaryota</taxon>
        <taxon>Fungi</taxon>
        <taxon>Dikarya</taxon>
        <taxon>Basidiomycota</taxon>
        <taxon>Ustilaginomycotina</taxon>
        <taxon>Ustilaginomycetes</taxon>
        <taxon>Ustilaginales</taxon>
        <taxon>Ustilaginaceae</taxon>
        <taxon>Sporisorium</taxon>
    </lineage>
</organism>
<dbReference type="NCBIfam" id="TIGR01733">
    <property type="entry name" value="AA-adenyl-dom"/>
    <property type="match status" value="1"/>
</dbReference>
<dbReference type="SUPFAM" id="SSF56801">
    <property type="entry name" value="Acetyl-CoA synthetase-like"/>
    <property type="match status" value="1"/>
</dbReference>
<evidence type="ECO:0008006" key="8">
    <source>
        <dbReference type="Google" id="ProtNLM"/>
    </source>
</evidence>
<dbReference type="InterPro" id="IPR009081">
    <property type="entry name" value="PP-bd_ACP"/>
</dbReference>
<reference evidence="6 7" key="1">
    <citation type="submission" date="2019-05" db="EMBL/GenBank/DDBJ databases">
        <title>Sporisorium graminicola CBS 10092 draft sequencing and annotation.</title>
        <authorList>
            <person name="Solano-Gonzalez S."/>
            <person name="Caddick M.X."/>
            <person name="Darby A."/>
        </authorList>
    </citation>
    <scope>NUCLEOTIDE SEQUENCE [LARGE SCALE GENOMIC DNA]</scope>
    <source>
        <strain evidence="6 7">CBS 10092</strain>
    </source>
</reference>
<evidence type="ECO:0000313" key="7">
    <source>
        <dbReference type="Proteomes" id="UP000306050"/>
    </source>
</evidence>
<dbReference type="KEGG" id="sgra:EX895_005456"/>
<dbReference type="InterPro" id="IPR020845">
    <property type="entry name" value="AMP-binding_CS"/>
</dbReference>
<dbReference type="GO" id="GO:0043041">
    <property type="term" value="P:amino acid activation for nonribosomal peptide biosynthetic process"/>
    <property type="evidence" value="ECO:0007669"/>
    <property type="project" value="TreeGrafter"/>
</dbReference>
<evidence type="ECO:0000259" key="4">
    <source>
        <dbReference type="Pfam" id="PF00501"/>
    </source>
</evidence>
<dbReference type="InterPro" id="IPR010071">
    <property type="entry name" value="AA_adenyl_dom"/>
</dbReference>
<keyword evidence="1" id="KW-0596">Phosphopantetheine</keyword>
<dbReference type="GO" id="GO:0031177">
    <property type="term" value="F:phosphopantetheine binding"/>
    <property type="evidence" value="ECO:0007669"/>
    <property type="project" value="TreeGrafter"/>
</dbReference>
<dbReference type="GO" id="GO:0044550">
    <property type="term" value="P:secondary metabolite biosynthetic process"/>
    <property type="evidence" value="ECO:0007669"/>
    <property type="project" value="TreeGrafter"/>
</dbReference>
<dbReference type="PANTHER" id="PTHR45527:SF10">
    <property type="entry name" value="PYOCHELIN SYNTHASE PCHF"/>
    <property type="match status" value="1"/>
</dbReference>
<evidence type="ECO:0000259" key="5">
    <source>
        <dbReference type="Pfam" id="PF00550"/>
    </source>
</evidence>
<protein>
    <recommendedName>
        <fullName evidence="8">Carrier domain-containing protein</fullName>
    </recommendedName>
</protein>
<dbReference type="Gene3D" id="3.30.559.30">
    <property type="entry name" value="Nonribosomal peptide synthetase, condensation domain"/>
    <property type="match status" value="1"/>
</dbReference>
<dbReference type="PROSITE" id="PS00012">
    <property type="entry name" value="PHOSPHOPANTETHEINE"/>
    <property type="match status" value="1"/>
</dbReference>
<dbReference type="RefSeq" id="XP_029737900.1">
    <property type="nucleotide sequence ID" value="XM_029886048.1"/>
</dbReference>
<dbReference type="InterPro" id="IPR000873">
    <property type="entry name" value="AMP-dep_synth/lig_dom"/>
</dbReference>
<dbReference type="PANTHER" id="PTHR45527">
    <property type="entry name" value="NONRIBOSOMAL PEPTIDE SYNTHETASE"/>
    <property type="match status" value="1"/>
</dbReference>
<comment type="caution">
    <text evidence="6">The sequence shown here is derived from an EMBL/GenBank/DDBJ whole genome shotgun (WGS) entry which is preliminary data.</text>
</comment>
<gene>
    <name evidence="6" type="ORF">EX895_005456</name>
</gene>
<keyword evidence="3" id="KW-0436">Ligase</keyword>
<keyword evidence="2" id="KW-0597">Phosphoprotein</keyword>
<dbReference type="Pfam" id="PF00501">
    <property type="entry name" value="AMP-binding"/>
    <property type="match status" value="1"/>
</dbReference>
<dbReference type="SUPFAM" id="SSF47336">
    <property type="entry name" value="ACP-like"/>
    <property type="match status" value="1"/>
</dbReference>
<dbReference type="GeneID" id="40728351"/>
<proteinExistence type="predicted"/>